<dbReference type="AlphaFoldDB" id="A0A5B7GIF2"/>
<organism evidence="1 2">
    <name type="scientific">Portunus trituberculatus</name>
    <name type="common">Swimming crab</name>
    <name type="synonym">Neptunus trituberculatus</name>
    <dbReference type="NCBI Taxonomy" id="210409"/>
    <lineage>
        <taxon>Eukaryota</taxon>
        <taxon>Metazoa</taxon>
        <taxon>Ecdysozoa</taxon>
        <taxon>Arthropoda</taxon>
        <taxon>Crustacea</taxon>
        <taxon>Multicrustacea</taxon>
        <taxon>Malacostraca</taxon>
        <taxon>Eumalacostraca</taxon>
        <taxon>Eucarida</taxon>
        <taxon>Decapoda</taxon>
        <taxon>Pleocyemata</taxon>
        <taxon>Brachyura</taxon>
        <taxon>Eubrachyura</taxon>
        <taxon>Portunoidea</taxon>
        <taxon>Portunidae</taxon>
        <taxon>Portuninae</taxon>
        <taxon>Portunus</taxon>
    </lineage>
</organism>
<evidence type="ECO:0000313" key="2">
    <source>
        <dbReference type="Proteomes" id="UP000324222"/>
    </source>
</evidence>
<dbReference type="EMBL" id="VSRR010017157">
    <property type="protein sequence ID" value="MPC60080.1"/>
    <property type="molecule type" value="Genomic_DNA"/>
</dbReference>
<name>A0A5B7GIF2_PORTR</name>
<gene>
    <name evidence="1" type="ORF">E2C01_054116</name>
</gene>
<dbReference type="Proteomes" id="UP000324222">
    <property type="component" value="Unassembled WGS sequence"/>
</dbReference>
<keyword evidence="2" id="KW-1185">Reference proteome</keyword>
<sequence>MLPEKDISQDLGHDIIKMWQTVNGKSFLYFNDFFFHPTSNTTRGHQHKLVHVRTNL</sequence>
<evidence type="ECO:0000313" key="1">
    <source>
        <dbReference type="EMBL" id="MPC60080.1"/>
    </source>
</evidence>
<accession>A0A5B7GIF2</accession>
<proteinExistence type="predicted"/>
<reference evidence="1 2" key="1">
    <citation type="submission" date="2019-05" db="EMBL/GenBank/DDBJ databases">
        <title>Another draft genome of Portunus trituberculatus and its Hox gene families provides insights of decapod evolution.</title>
        <authorList>
            <person name="Jeong J.-H."/>
            <person name="Song I."/>
            <person name="Kim S."/>
            <person name="Choi T."/>
            <person name="Kim D."/>
            <person name="Ryu S."/>
            <person name="Kim W."/>
        </authorList>
    </citation>
    <scope>NUCLEOTIDE SEQUENCE [LARGE SCALE GENOMIC DNA]</scope>
    <source>
        <tissue evidence="1">Muscle</tissue>
    </source>
</reference>
<comment type="caution">
    <text evidence="1">The sequence shown here is derived from an EMBL/GenBank/DDBJ whole genome shotgun (WGS) entry which is preliminary data.</text>
</comment>
<protein>
    <submittedName>
        <fullName evidence="1">Uncharacterized protein</fullName>
    </submittedName>
</protein>